<keyword evidence="6" id="KW-1185">Reference proteome</keyword>
<dbReference type="SUPFAM" id="SSF100950">
    <property type="entry name" value="NagB/RpiA/CoA transferase-like"/>
    <property type="match status" value="1"/>
</dbReference>
<dbReference type="PANTHER" id="PTHR11280">
    <property type="entry name" value="GLUCOSAMINE-6-PHOSPHATE ISOMERASE"/>
    <property type="match status" value="1"/>
</dbReference>
<comment type="similarity">
    <text evidence="3">Belongs to the glucosamine/galactosamine-6-phosphate isomerase family. NagB subfamily.</text>
</comment>
<evidence type="ECO:0000256" key="2">
    <source>
        <dbReference type="ARBA" id="ARBA00023277"/>
    </source>
</evidence>
<protein>
    <recommendedName>
        <fullName evidence="3">Glucosamine-6-phosphate deaminase</fullName>
        <ecNumber evidence="3">3.5.99.6</ecNumber>
    </recommendedName>
    <alternativeName>
        <fullName evidence="3">GlcN6P deaminase</fullName>
        <shortName evidence="3">GNPDA</shortName>
    </alternativeName>
    <alternativeName>
        <fullName evidence="3">Glucosamine-6-phosphate isomerase</fullName>
    </alternativeName>
</protein>
<dbReference type="InterPro" id="IPR006148">
    <property type="entry name" value="Glc/Gal-6P_isomerase"/>
</dbReference>
<dbReference type="OrthoDB" id="9791139at2"/>
<dbReference type="GO" id="GO:0005975">
    <property type="term" value="P:carbohydrate metabolic process"/>
    <property type="evidence" value="ECO:0007669"/>
    <property type="project" value="InterPro"/>
</dbReference>
<organism evidence="5 6">
    <name type="scientific">Tepidimicrobium xylanilyticum</name>
    <dbReference type="NCBI Taxonomy" id="1123352"/>
    <lineage>
        <taxon>Bacteria</taxon>
        <taxon>Bacillati</taxon>
        <taxon>Bacillota</taxon>
        <taxon>Tissierellia</taxon>
        <taxon>Tissierellales</taxon>
        <taxon>Tepidimicrobiaceae</taxon>
        <taxon>Tepidimicrobium</taxon>
    </lineage>
</organism>
<dbReference type="GO" id="GO:0005737">
    <property type="term" value="C:cytoplasm"/>
    <property type="evidence" value="ECO:0007669"/>
    <property type="project" value="TreeGrafter"/>
</dbReference>
<gene>
    <name evidence="3" type="primary">nagB</name>
    <name evidence="5" type="ORF">SAMN05660923_01160</name>
</gene>
<dbReference type="Pfam" id="PF01182">
    <property type="entry name" value="Glucosamine_iso"/>
    <property type="match status" value="1"/>
</dbReference>
<feature type="active site" description="Proton acceptor; for ring-opening step" evidence="3">
    <location>
        <position position="138"/>
    </location>
</feature>
<feature type="domain" description="Glucosamine/galactosamine-6-phosphate isomerase" evidence="4">
    <location>
        <begin position="11"/>
        <end position="228"/>
    </location>
</feature>
<dbReference type="GO" id="GO:0004342">
    <property type="term" value="F:glucosamine-6-phosphate deaminase activity"/>
    <property type="evidence" value="ECO:0007669"/>
    <property type="project" value="UniProtKB-UniRule"/>
</dbReference>
<feature type="active site" description="Proton acceptor; for enolization step" evidence="3">
    <location>
        <position position="67"/>
    </location>
</feature>
<sequence length="250" mass="27936">MEVYIANDYTELCKIASKNILNVIKSKPNAILGLPTGGTSIGMYKELVKMYKEGILSFSKVTTFNLDEYEGLGKEDANSYYKFMYDNFFKHVDIKYDNINIPDGLASDSNKECEEYEMKIRKAGGMDLVVLGIGENGHIGFNEPSDFFSGFSYRVKLHEDTIRANSRFFNSADEVPKYALTMGIRTIMLSKKIMLLASGENKAKAIKSAIEGVITPSIPASILQLHRDVTVVLDKKSASLLSWSDSYKIV</sequence>
<evidence type="ECO:0000256" key="1">
    <source>
        <dbReference type="ARBA" id="ARBA00022801"/>
    </source>
</evidence>
<dbReference type="GO" id="GO:0042802">
    <property type="term" value="F:identical protein binding"/>
    <property type="evidence" value="ECO:0007669"/>
    <property type="project" value="TreeGrafter"/>
</dbReference>
<feature type="active site" description="For ring-opening step" evidence="3">
    <location>
        <position position="136"/>
    </location>
</feature>
<accession>A0A1H2W453</accession>
<dbReference type="EMBL" id="FNNG01000004">
    <property type="protein sequence ID" value="SDW75246.1"/>
    <property type="molecule type" value="Genomic_DNA"/>
</dbReference>
<evidence type="ECO:0000313" key="6">
    <source>
        <dbReference type="Proteomes" id="UP000198828"/>
    </source>
</evidence>
<dbReference type="NCBIfam" id="TIGR00502">
    <property type="entry name" value="nagB"/>
    <property type="match status" value="1"/>
</dbReference>
<evidence type="ECO:0000256" key="3">
    <source>
        <dbReference type="HAMAP-Rule" id="MF_01241"/>
    </source>
</evidence>
<dbReference type="UniPathway" id="UPA00629">
    <property type="reaction ID" value="UER00684"/>
</dbReference>
<evidence type="ECO:0000259" key="4">
    <source>
        <dbReference type="Pfam" id="PF01182"/>
    </source>
</evidence>
<feature type="active site" description="For ring-opening step" evidence="3">
    <location>
        <position position="143"/>
    </location>
</feature>
<dbReference type="GO" id="GO:0019262">
    <property type="term" value="P:N-acetylneuraminate catabolic process"/>
    <property type="evidence" value="ECO:0007669"/>
    <property type="project" value="UniProtKB-UniRule"/>
</dbReference>
<dbReference type="GO" id="GO:0006043">
    <property type="term" value="P:glucosamine catabolic process"/>
    <property type="evidence" value="ECO:0007669"/>
    <property type="project" value="TreeGrafter"/>
</dbReference>
<dbReference type="GO" id="GO:0006046">
    <property type="term" value="P:N-acetylglucosamine catabolic process"/>
    <property type="evidence" value="ECO:0007669"/>
    <property type="project" value="UniProtKB-UniRule"/>
</dbReference>
<dbReference type="InterPro" id="IPR004547">
    <property type="entry name" value="Glucosamine6P_isomerase"/>
</dbReference>
<comment type="pathway">
    <text evidence="3">Amino-sugar metabolism; N-acetylneuraminate degradation; D-fructose 6-phosphate from N-acetylneuraminate: step 5/5.</text>
</comment>
<dbReference type="CDD" id="cd01399">
    <property type="entry name" value="GlcN6P_deaminase"/>
    <property type="match status" value="1"/>
</dbReference>
<dbReference type="InterPro" id="IPR037171">
    <property type="entry name" value="NagB/RpiA_transferase-like"/>
</dbReference>
<dbReference type="Proteomes" id="UP000198828">
    <property type="component" value="Unassembled WGS sequence"/>
</dbReference>
<dbReference type="RefSeq" id="WP_093751739.1">
    <property type="nucleotide sequence ID" value="NZ_FNNG01000004.1"/>
</dbReference>
<proteinExistence type="inferred from homology"/>
<keyword evidence="2 3" id="KW-0119">Carbohydrate metabolism</keyword>
<comment type="caution">
    <text evidence="3">Lacks conserved residue(s) required for the propagation of feature annotation.</text>
</comment>
<reference evidence="5 6" key="1">
    <citation type="submission" date="2016-10" db="EMBL/GenBank/DDBJ databases">
        <authorList>
            <person name="de Groot N.N."/>
        </authorList>
    </citation>
    <scope>NUCLEOTIDE SEQUENCE [LARGE SCALE GENOMIC DNA]</scope>
    <source>
        <strain evidence="5 6">DSM 23310</strain>
    </source>
</reference>
<comment type="function">
    <text evidence="3">Catalyzes the reversible isomerization-deamination of glucosamine 6-phosphate (GlcN6P) to form fructose 6-phosphate (Fru6P) and ammonium ion.</text>
</comment>
<dbReference type="AlphaFoldDB" id="A0A1H2W453"/>
<dbReference type="Gene3D" id="3.40.50.1360">
    <property type="match status" value="1"/>
</dbReference>
<comment type="catalytic activity">
    <reaction evidence="3">
        <text>alpha-D-glucosamine 6-phosphate + H2O = beta-D-fructose 6-phosphate + NH4(+)</text>
        <dbReference type="Rhea" id="RHEA:12172"/>
        <dbReference type="ChEBI" id="CHEBI:15377"/>
        <dbReference type="ChEBI" id="CHEBI:28938"/>
        <dbReference type="ChEBI" id="CHEBI:57634"/>
        <dbReference type="ChEBI" id="CHEBI:75989"/>
        <dbReference type="EC" id="3.5.99.6"/>
    </reaction>
</comment>
<dbReference type="EC" id="3.5.99.6" evidence="3"/>
<dbReference type="HAMAP" id="MF_01241">
    <property type="entry name" value="GlcN6P_deamin"/>
    <property type="match status" value="1"/>
</dbReference>
<evidence type="ECO:0000313" key="5">
    <source>
        <dbReference type="EMBL" id="SDW75246.1"/>
    </source>
</evidence>
<dbReference type="PANTHER" id="PTHR11280:SF5">
    <property type="entry name" value="GLUCOSAMINE-6-PHOSPHATE ISOMERASE"/>
    <property type="match status" value="1"/>
</dbReference>
<name>A0A1H2W453_9FIRM</name>
<keyword evidence="1 3" id="KW-0378">Hydrolase</keyword>